<organism evidence="3 4">
    <name type="scientific">Pleurodeles waltl</name>
    <name type="common">Iberian ribbed newt</name>
    <dbReference type="NCBI Taxonomy" id="8319"/>
    <lineage>
        <taxon>Eukaryota</taxon>
        <taxon>Metazoa</taxon>
        <taxon>Chordata</taxon>
        <taxon>Craniata</taxon>
        <taxon>Vertebrata</taxon>
        <taxon>Euteleostomi</taxon>
        <taxon>Amphibia</taxon>
        <taxon>Batrachia</taxon>
        <taxon>Caudata</taxon>
        <taxon>Salamandroidea</taxon>
        <taxon>Salamandridae</taxon>
        <taxon>Pleurodelinae</taxon>
        <taxon>Pleurodeles</taxon>
    </lineage>
</organism>
<comment type="caution">
    <text evidence="3">The sequence shown here is derived from an EMBL/GenBank/DDBJ whole genome shotgun (WGS) entry which is preliminary data.</text>
</comment>
<feature type="coiled-coil region" evidence="1">
    <location>
        <begin position="74"/>
        <end position="122"/>
    </location>
</feature>
<dbReference type="AlphaFoldDB" id="A0AAV7SAY3"/>
<evidence type="ECO:0000313" key="4">
    <source>
        <dbReference type="Proteomes" id="UP001066276"/>
    </source>
</evidence>
<dbReference type="Gene3D" id="1.20.5.340">
    <property type="match status" value="1"/>
</dbReference>
<dbReference type="Proteomes" id="UP001066276">
    <property type="component" value="Chromosome 4_2"/>
</dbReference>
<feature type="region of interest" description="Disordered" evidence="2">
    <location>
        <begin position="1"/>
        <end position="37"/>
    </location>
</feature>
<dbReference type="SUPFAM" id="SSF57997">
    <property type="entry name" value="Tropomyosin"/>
    <property type="match status" value="1"/>
</dbReference>
<dbReference type="Gene3D" id="3.30.70.1820">
    <property type="entry name" value="L1 transposable element, RRM domain"/>
    <property type="match status" value="1"/>
</dbReference>
<keyword evidence="1" id="KW-0175">Coiled coil</keyword>
<protein>
    <recommendedName>
        <fullName evidence="5">LINE-1 type transposase domain-containing protein 1</fullName>
    </recommendedName>
</protein>
<feature type="region of interest" description="Disordered" evidence="2">
    <location>
        <begin position="284"/>
        <end position="343"/>
    </location>
</feature>
<proteinExistence type="predicted"/>
<dbReference type="PANTHER" id="PTHR11505">
    <property type="entry name" value="L1 TRANSPOSABLE ELEMENT-RELATED"/>
    <property type="match status" value="1"/>
</dbReference>
<evidence type="ECO:0008006" key="5">
    <source>
        <dbReference type="Google" id="ProtNLM"/>
    </source>
</evidence>
<dbReference type="EMBL" id="JANPWB010000008">
    <property type="protein sequence ID" value="KAJ1161340.1"/>
    <property type="molecule type" value="Genomic_DNA"/>
</dbReference>
<dbReference type="InterPro" id="IPR004244">
    <property type="entry name" value="Transposase_22"/>
</dbReference>
<sequence length="343" mass="39548">MGKDRENKQPPAFQQKIDKFTTPAGPRRDGETANRGPALDGVSAILQAIQSSQSAVETRIGEVREDMGLIRQDLRNAVRRITEVEGRVSQTEDELADLRTKVAQLQTRTSKLQRRAEDAENRSRRNNLRFVGFPEGAEEDKASEFLERWIKTWIPDQTLSPWFAVERAHRALAPCPPPGGPRRPMIACFFNFKDRDNILKEARRSEDLQWENHKILIFTDYTREVQTRRRSYQQVKQKLRAMQLSYMLLFPAWLKVIMAGRAHFFESPEEAWDWLTEEGIEAQKGPLKQGGGEPSREGPHPFGRIPEEPETHQISEREAKGPRHSHRRGNSWTPWLPDGGNLR</sequence>
<feature type="compositionally biased region" description="Basic and acidic residues" evidence="2">
    <location>
        <begin position="294"/>
        <end position="321"/>
    </location>
</feature>
<gene>
    <name evidence="3" type="ORF">NDU88_001827</name>
</gene>
<reference evidence="3" key="1">
    <citation type="journal article" date="2022" name="bioRxiv">
        <title>Sequencing and chromosome-scale assembly of the giantPleurodeles waltlgenome.</title>
        <authorList>
            <person name="Brown T."/>
            <person name="Elewa A."/>
            <person name="Iarovenko S."/>
            <person name="Subramanian E."/>
            <person name="Araus A.J."/>
            <person name="Petzold A."/>
            <person name="Susuki M."/>
            <person name="Suzuki K.-i.T."/>
            <person name="Hayashi T."/>
            <person name="Toyoda A."/>
            <person name="Oliveira C."/>
            <person name="Osipova E."/>
            <person name="Leigh N.D."/>
            <person name="Simon A."/>
            <person name="Yun M.H."/>
        </authorList>
    </citation>
    <scope>NUCLEOTIDE SEQUENCE</scope>
    <source>
        <strain evidence="3">20211129_DDA</strain>
        <tissue evidence="3">Liver</tissue>
    </source>
</reference>
<accession>A0AAV7SAY3</accession>
<name>A0AAV7SAY3_PLEWA</name>
<evidence type="ECO:0000256" key="1">
    <source>
        <dbReference type="SAM" id="Coils"/>
    </source>
</evidence>
<keyword evidence="4" id="KW-1185">Reference proteome</keyword>
<evidence type="ECO:0000256" key="2">
    <source>
        <dbReference type="SAM" id="MobiDB-lite"/>
    </source>
</evidence>
<evidence type="ECO:0000313" key="3">
    <source>
        <dbReference type="EMBL" id="KAJ1161340.1"/>
    </source>
</evidence>